<keyword evidence="8" id="KW-0238">DNA-binding</keyword>
<dbReference type="GO" id="GO:0005829">
    <property type="term" value="C:cytosol"/>
    <property type="evidence" value="ECO:0007669"/>
    <property type="project" value="TreeGrafter"/>
</dbReference>
<keyword evidence="7 15" id="KW-0067">ATP-binding</keyword>
<sequence>MKKLSEDKIAVLNFNKDAIVEANAGTGKTKLIVEKFITYLEKGISVDEIVLITFTEAAAKELKDRVKNRIYEEINKGKQNFEKALLYLPSAHISTIHSFCYDLLKRFGIRNGYLDIDCEQITDIEIEELLDEAVYSIIGETDLKFLKNLINKISSDYVDGLKTVVNFIKTSIKHRTRYAIFRESFSVDKMFESVIESYRRIVRDFSFSEKAFKNMKKEKEIAENLVYLLKKSFEKYEFLKKENRKIGYNDLLELTYKMVKDEDNIREEIAENFKVIIVDEFQDTDPLQWKIIETLKEKTSSPPEIFVVGDPKQSIYRFRSADISIWKEATEKIKNKFYLTTNYRSGKNLLEIFNKTFDILYNKSDKPLGVELSFEPFEGVIEGGKVETIIYETYNEREFAEKALKLTYEDSLKGQVAVIGRKRRDIEKFEEVLREHGITYSTVGTNPFNTYGMKEFLNLLKWLKDKEDKKSLFLLLSSRFCGLDHYQTLSFIKEGTTGNLSLDEKVKKFLDTVEVIRNKKDRELHSVLLTELLEITGYMDILSVIDSESYFSILELIKEVSRFEKENYLSFDKMVEEIEKLMNSREKAVQKSPEKRNGYFLMTIHAAKGLQFDTVILLPWGRNPPTGKFLYTSVGFGVKLFHIPSQDRETEEEKFESSPFFYMLKKVDQYLDEIESKNLVYVAMTRAKNRLITALLQTKKELKFPYGSDNSPVEIFKNFVVDKFPEIEEKKREDETFEVVAEKEIKTIPVTYPTRKENKEKFTNERGTPAPYGISPKDYGTAVHLLCEAFIKGADRKKAISYATTKFQAVKNILIPRLNEIFDYLENELSFLKNAQTEVDVKHFNSKEFLSGRVDIILKEKDSVEIWDIKTGYINENSIEEYKKQLNFYKRIFEAYGLKVKALKLLFIDEKSILEVNND</sequence>
<dbReference type="GO" id="GO:0003677">
    <property type="term" value="F:DNA binding"/>
    <property type="evidence" value="ECO:0007669"/>
    <property type="project" value="UniProtKB-KW"/>
</dbReference>
<dbReference type="EC" id="5.6.2.4" evidence="12"/>
<dbReference type="RefSeq" id="WP_089323622.1">
    <property type="nucleotide sequence ID" value="NZ_FZOB01000015.1"/>
</dbReference>
<keyword evidence="1" id="KW-0540">Nuclease</keyword>
<dbReference type="GO" id="GO:0000725">
    <property type="term" value="P:recombinational repair"/>
    <property type="evidence" value="ECO:0007669"/>
    <property type="project" value="TreeGrafter"/>
</dbReference>
<dbReference type="SUPFAM" id="SSF52540">
    <property type="entry name" value="P-loop containing nucleoside triphosphate hydrolases"/>
    <property type="match status" value="1"/>
</dbReference>
<dbReference type="InterPro" id="IPR011604">
    <property type="entry name" value="PDDEXK-like_dom_sf"/>
</dbReference>
<protein>
    <recommendedName>
        <fullName evidence="12">DNA 3'-5' helicase</fullName>
        <ecNumber evidence="12">5.6.2.4</ecNumber>
    </recommendedName>
    <alternativeName>
        <fullName evidence="13">DNA 3'-5' helicase II</fullName>
    </alternativeName>
</protein>
<evidence type="ECO:0000256" key="8">
    <source>
        <dbReference type="ARBA" id="ARBA00023125"/>
    </source>
</evidence>
<evidence type="ECO:0000256" key="12">
    <source>
        <dbReference type="ARBA" id="ARBA00034808"/>
    </source>
</evidence>
<keyword evidence="5 15" id="KW-0347">Helicase</keyword>
<dbReference type="EMBL" id="FZOB01000015">
    <property type="protein sequence ID" value="SNR90155.1"/>
    <property type="molecule type" value="Genomic_DNA"/>
</dbReference>
<proteinExistence type="predicted"/>
<evidence type="ECO:0000256" key="7">
    <source>
        <dbReference type="ARBA" id="ARBA00022840"/>
    </source>
</evidence>
<keyword evidence="6" id="KW-0269">Exonuclease</keyword>
<dbReference type="PANTHER" id="PTHR11070">
    <property type="entry name" value="UVRD / RECB / PCRA DNA HELICASE FAMILY MEMBER"/>
    <property type="match status" value="1"/>
</dbReference>
<evidence type="ECO:0000256" key="1">
    <source>
        <dbReference type="ARBA" id="ARBA00022722"/>
    </source>
</evidence>
<comment type="catalytic activity">
    <reaction evidence="11">
        <text>Couples ATP hydrolysis with the unwinding of duplex DNA by translocating in the 3'-5' direction.</text>
        <dbReference type="EC" id="5.6.2.4"/>
    </reaction>
</comment>
<name>A0A239A3F2_9BACT</name>
<dbReference type="PROSITE" id="PS51198">
    <property type="entry name" value="UVRD_HELICASE_ATP_BIND"/>
    <property type="match status" value="1"/>
</dbReference>
<organism evidence="18 19">
    <name type="scientific">Desulfurobacterium atlanticum</name>
    <dbReference type="NCBI Taxonomy" id="240169"/>
    <lineage>
        <taxon>Bacteria</taxon>
        <taxon>Pseudomonadati</taxon>
        <taxon>Aquificota</taxon>
        <taxon>Aquificia</taxon>
        <taxon>Desulfurobacteriales</taxon>
        <taxon>Desulfurobacteriaceae</taxon>
        <taxon>Desulfurobacterium</taxon>
    </lineage>
</organism>
<keyword evidence="19" id="KW-1185">Reference proteome</keyword>
<evidence type="ECO:0000256" key="6">
    <source>
        <dbReference type="ARBA" id="ARBA00022839"/>
    </source>
</evidence>
<dbReference type="InterPro" id="IPR038726">
    <property type="entry name" value="PDDEXK_AddAB-type"/>
</dbReference>
<gene>
    <name evidence="18" type="ORF">SAMN06265340_1152</name>
</gene>
<evidence type="ECO:0000256" key="2">
    <source>
        <dbReference type="ARBA" id="ARBA00022741"/>
    </source>
</evidence>
<keyword evidence="3" id="KW-0227">DNA damage</keyword>
<evidence type="ECO:0000256" key="10">
    <source>
        <dbReference type="ARBA" id="ARBA00023235"/>
    </source>
</evidence>
<comment type="catalytic activity">
    <reaction evidence="14">
        <text>ATP + H2O = ADP + phosphate + H(+)</text>
        <dbReference type="Rhea" id="RHEA:13065"/>
        <dbReference type="ChEBI" id="CHEBI:15377"/>
        <dbReference type="ChEBI" id="CHEBI:15378"/>
        <dbReference type="ChEBI" id="CHEBI:30616"/>
        <dbReference type="ChEBI" id="CHEBI:43474"/>
        <dbReference type="ChEBI" id="CHEBI:456216"/>
        <dbReference type="EC" id="5.6.2.4"/>
    </reaction>
</comment>
<dbReference type="GO" id="GO:0043138">
    <property type="term" value="F:3'-5' DNA helicase activity"/>
    <property type="evidence" value="ECO:0007669"/>
    <property type="project" value="UniProtKB-EC"/>
</dbReference>
<evidence type="ECO:0000313" key="19">
    <source>
        <dbReference type="Proteomes" id="UP000198405"/>
    </source>
</evidence>
<dbReference type="InterPro" id="IPR027417">
    <property type="entry name" value="P-loop_NTPase"/>
</dbReference>
<keyword evidence="2 15" id="KW-0547">Nucleotide-binding</keyword>
<dbReference type="OrthoDB" id="9810135at2"/>
<evidence type="ECO:0000256" key="13">
    <source>
        <dbReference type="ARBA" id="ARBA00034923"/>
    </source>
</evidence>
<dbReference type="InterPro" id="IPR000212">
    <property type="entry name" value="DNA_helicase_UvrD/REP"/>
</dbReference>
<dbReference type="Gene3D" id="3.40.50.300">
    <property type="entry name" value="P-loop containing nucleotide triphosphate hydrolases"/>
    <property type="match status" value="4"/>
</dbReference>
<dbReference type="Pfam" id="PF13361">
    <property type="entry name" value="UvrD_C"/>
    <property type="match status" value="1"/>
</dbReference>
<evidence type="ECO:0000256" key="4">
    <source>
        <dbReference type="ARBA" id="ARBA00022801"/>
    </source>
</evidence>
<dbReference type="InterPro" id="IPR014016">
    <property type="entry name" value="UvrD-like_ATP-bd"/>
</dbReference>
<evidence type="ECO:0000259" key="17">
    <source>
        <dbReference type="PROSITE" id="PS51217"/>
    </source>
</evidence>
<dbReference type="CDD" id="cd17932">
    <property type="entry name" value="DEXQc_UvrD"/>
    <property type="match status" value="1"/>
</dbReference>
<dbReference type="InterPro" id="IPR014017">
    <property type="entry name" value="DNA_helicase_UvrD-like_C"/>
</dbReference>
<evidence type="ECO:0000256" key="15">
    <source>
        <dbReference type="PROSITE-ProRule" id="PRU00560"/>
    </source>
</evidence>
<dbReference type="GO" id="GO:0005524">
    <property type="term" value="F:ATP binding"/>
    <property type="evidence" value="ECO:0007669"/>
    <property type="project" value="UniProtKB-UniRule"/>
</dbReference>
<dbReference type="GO" id="GO:0004527">
    <property type="term" value="F:exonuclease activity"/>
    <property type="evidence" value="ECO:0007669"/>
    <property type="project" value="UniProtKB-KW"/>
</dbReference>
<feature type="binding site" evidence="15">
    <location>
        <begin position="22"/>
        <end position="29"/>
    </location>
    <ligand>
        <name>ATP</name>
        <dbReference type="ChEBI" id="CHEBI:30616"/>
    </ligand>
</feature>
<keyword evidence="10" id="KW-0413">Isomerase</keyword>
<dbReference type="Proteomes" id="UP000198405">
    <property type="component" value="Unassembled WGS sequence"/>
</dbReference>
<keyword evidence="9" id="KW-0234">DNA repair</keyword>
<keyword evidence="4 15" id="KW-0378">Hydrolase</keyword>
<reference evidence="19" key="1">
    <citation type="submission" date="2017-06" db="EMBL/GenBank/DDBJ databases">
        <authorList>
            <person name="Varghese N."/>
            <person name="Submissions S."/>
        </authorList>
    </citation>
    <scope>NUCLEOTIDE SEQUENCE [LARGE SCALE GENOMIC DNA]</scope>
    <source>
        <strain evidence="19">DSM 15668</strain>
    </source>
</reference>
<evidence type="ECO:0000313" key="18">
    <source>
        <dbReference type="EMBL" id="SNR90155.1"/>
    </source>
</evidence>
<dbReference type="AlphaFoldDB" id="A0A239A3F2"/>
<evidence type="ECO:0000256" key="3">
    <source>
        <dbReference type="ARBA" id="ARBA00022763"/>
    </source>
</evidence>
<evidence type="ECO:0000256" key="9">
    <source>
        <dbReference type="ARBA" id="ARBA00023204"/>
    </source>
</evidence>
<feature type="domain" description="UvrD-like helicase C-terminal" evidence="17">
    <location>
        <begin position="347"/>
        <end position="609"/>
    </location>
</feature>
<accession>A0A239A3F2</accession>
<evidence type="ECO:0000259" key="16">
    <source>
        <dbReference type="PROSITE" id="PS51198"/>
    </source>
</evidence>
<evidence type="ECO:0000256" key="5">
    <source>
        <dbReference type="ARBA" id="ARBA00022806"/>
    </source>
</evidence>
<dbReference type="Gene3D" id="3.90.320.10">
    <property type="match status" value="1"/>
</dbReference>
<dbReference type="PANTHER" id="PTHR11070:SF2">
    <property type="entry name" value="ATP-DEPENDENT DNA HELICASE SRS2"/>
    <property type="match status" value="1"/>
</dbReference>
<dbReference type="PROSITE" id="PS51217">
    <property type="entry name" value="UVRD_HELICASE_CTER"/>
    <property type="match status" value="1"/>
</dbReference>
<evidence type="ECO:0000256" key="11">
    <source>
        <dbReference type="ARBA" id="ARBA00034617"/>
    </source>
</evidence>
<feature type="domain" description="UvrD-like helicase ATP-binding" evidence="16">
    <location>
        <begin position="1"/>
        <end position="346"/>
    </location>
</feature>
<dbReference type="Pfam" id="PF12705">
    <property type="entry name" value="PDDEXK_1"/>
    <property type="match status" value="1"/>
</dbReference>
<evidence type="ECO:0000256" key="14">
    <source>
        <dbReference type="ARBA" id="ARBA00048988"/>
    </source>
</evidence>
<dbReference type="Pfam" id="PF00580">
    <property type="entry name" value="UvrD-helicase"/>
    <property type="match status" value="1"/>
</dbReference>